<dbReference type="AlphaFoldDB" id="A0A084UAZ2"/>
<evidence type="ECO:0000256" key="1">
    <source>
        <dbReference type="SAM" id="Phobius"/>
    </source>
</evidence>
<dbReference type="eggNOG" id="ENOG5032V0A">
    <property type="taxonomic scope" value="Bacteria"/>
</dbReference>
<keyword evidence="3" id="KW-1185">Reference proteome</keyword>
<keyword evidence="1" id="KW-0812">Transmembrane</keyword>
<sequence length="210" mass="23675">MWEWFQHNSGAISSIATLATLVVWIGYFQVLLNGYRHRMRARILINRGGGRNIDARCVLSNMSSEPIYIEAIVISLEGDEDDQICSLSDFEIRSSSEVDPRVKMLQGPLDSAEMVDIGSYREILDQIMDFNGRSGAGYTGKFTITVIATYTAENALVAAERTYEAYEDGGKVRLYSPTVSAQMVRSKRERRRLQRLLEQDDLHRARGANA</sequence>
<reference evidence="2 3" key="1">
    <citation type="submission" date="2014-05" db="EMBL/GenBank/DDBJ databases">
        <title>Draft Genome Sequence of Nitratireductor basaltis Strain UMTGB225, A Marine Bacterium Isolated from Green Barrel Tunicate.</title>
        <authorList>
            <person name="Gan H.Y."/>
        </authorList>
    </citation>
    <scope>NUCLEOTIDE SEQUENCE [LARGE SCALE GENOMIC DNA]</scope>
    <source>
        <strain evidence="2 3">UMTGB225</strain>
    </source>
</reference>
<organism evidence="2 3">
    <name type="scientific">Nitratireductor basaltis</name>
    <dbReference type="NCBI Taxonomy" id="472175"/>
    <lineage>
        <taxon>Bacteria</taxon>
        <taxon>Pseudomonadati</taxon>
        <taxon>Pseudomonadota</taxon>
        <taxon>Alphaproteobacteria</taxon>
        <taxon>Hyphomicrobiales</taxon>
        <taxon>Phyllobacteriaceae</taxon>
        <taxon>Nitratireductor</taxon>
    </lineage>
</organism>
<dbReference type="EMBL" id="JMQM01000001">
    <property type="protein sequence ID" value="KFB10128.1"/>
    <property type="molecule type" value="Genomic_DNA"/>
</dbReference>
<dbReference type="Proteomes" id="UP000053675">
    <property type="component" value="Unassembled WGS sequence"/>
</dbReference>
<feature type="transmembrane region" description="Helical" evidence="1">
    <location>
        <begin position="12"/>
        <end position="32"/>
    </location>
</feature>
<proteinExistence type="predicted"/>
<evidence type="ECO:0000313" key="3">
    <source>
        <dbReference type="Proteomes" id="UP000053675"/>
    </source>
</evidence>
<name>A0A084UAZ2_9HYPH</name>
<evidence type="ECO:0000313" key="2">
    <source>
        <dbReference type="EMBL" id="KFB10128.1"/>
    </source>
</evidence>
<comment type="caution">
    <text evidence="2">The sequence shown here is derived from an EMBL/GenBank/DDBJ whole genome shotgun (WGS) entry which is preliminary data.</text>
</comment>
<dbReference type="PATRIC" id="fig|472175.3.peg.1164"/>
<keyword evidence="1" id="KW-0472">Membrane</keyword>
<keyword evidence="1" id="KW-1133">Transmembrane helix</keyword>
<protein>
    <submittedName>
        <fullName evidence="2">Uncharacterized protein</fullName>
    </submittedName>
</protein>
<gene>
    <name evidence="2" type="ORF">EL18_01158</name>
</gene>
<dbReference type="STRING" id="472175.EL18_01158"/>
<accession>A0A084UAZ2</accession>